<evidence type="ECO:0000256" key="2">
    <source>
        <dbReference type="ARBA" id="ARBA00023002"/>
    </source>
</evidence>
<gene>
    <name evidence="4" type="ordered locus">VIT_08s0007g07520</name>
</gene>
<dbReference type="SUPFAM" id="SSF51735">
    <property type="entry name" value="NAD(P)-binding Rossmann-fold domains"/>
    <property type="match status" value="1"/>
</dbReference>
<dbReference type="Proteomes" id="UP000009183">
    <property type="component" value="Chromosome 8"/>
</dbReference>
<dbReference type="FunFam" id="3.40.50.720:FF:000084">
    <property type="entry name" value="Short-chain dehydrogenase reductase"/>
    <property type="match status" value="1"/>
</dbReference>
<dbReference type="Pfam" id="PF13561">
    <property type="entry name" value="adh_short_C2"/>
    <property type="match status" value="1"/>
</dbReference>
<dbReference type="PRINTS" id="PR00081">
    <property type="entry name" value="GDHRDH"/>
</dbReference>
<organism evidence="4 5">
    <name type="scientific">Vitis vinifera</name>
    <name type="common">Grape</name>
    <dbReference type="NCBI Taxonomy" id="29760"/>
    <lineage>
        <taxon>Eukaryota</taxon>
        <taxon>Viridiplantae</taxon>
        <taxon>Streptophyta</taxon>
        <taxon>Embryophyta</taxon>
        <taxon>Tracheophyta</taxon>
        <taxon>Spermatophyta</taxon>
        <taxon>Magnoliopsida</taxon>
        <taxon>eudicotyledons</taxon>
        <taxon>Gunneridae</taxon>
        <taxon>Pentapetalae</taxon>
        <taxon>rosids</taxon>
        <taxon>Vitales</taxon>
        <taxon>Vitaceae</taxon>
        <taxon>Viteae</taxon>
        <taxon>Vitis</taxon>
    </lineage>
</organism>
<dbReference type="PANTHER" id="PTHR48107">
    <property type="entry name" value="NADPH-DEPENDENT ALDEHYDE REDUCTASE-LIKE PROTEIN, CHLOROPLASTIC-RELATED"/>
    <property type="match status" value="1"/>
</dbReference>
<dbReference type="FunCoup" id="F6HLA8">
    <property type="interactions" value="231"/>
</dbReference>
<dbReference type="eggNOG" id="KOG0725">
    <property type="taxonomic scope" value="Eukaryota"/>
</dbReference>
<dbReference type="OrthoDB" id="1669814at2759"/>
<dbReference type="HOGENOM" id="CLU_010194_1_3_1"/>
<dbReference type="InterPro" id="IPR002347">
    <property type="entry name" value="SDR_fam"/>
</dbReference>
<dbReference type="PaxDb" id="29760-VIT_08s0007g07520.t01"/>
<evidence type="ECO:0000313" key="4">
    <source>
        <dbReference type="EMBL" id="CCB55191.1"/>
    </source>
</evidence>
<accession>F6HLA8</accession>
<dbReference type="GO" id="GO:0016614">
    <property type="term" value="F:oxidoreductase activity, acting on CH-OH group of donors"/>
    <property type="evidence" value="ECO:0007669"/>
    <property type="project" value="UniProtKB-ARBA"/>
</dbReference>
<dbReference type="PRINTS" id="PR00080">
    <property type="entry name" value="SDRFAMILY"/>
</dbReference>
<feature type="domain" description="Ketoreductase" evidence="3">
    <location>
        <begin position="30"/>
        <end position="215"/>
    </location>
</feature>
<dbReference type="Gene3D" id="3.40.50.720">
    <property type="entry name" value="NAD(P)-binding Rossmann-like Domain"/>
    <property type="match status" value="1"/>
</dbReference>
<keyword evidence="5" id="KW-1185">Reference proteome</keyword>
<dbReference type="EMBL" id="FN595991">
    <property type="protein sequence ID" value="CCB55191.1"/>
    <property type="molecule type" value="Genomic_DNA"/>
</dbReference>
<reference evidence="5" key="1">
    <citation type="journal article" date="2007" name="Nature">
        <title>The grapevine genome sequence suggests ancestral hexaploidization in major angiosperm phyla.</title>
        <authorList>
            <consortium name="The French-Italian Public Consortium for Grapevine Genome Characterization."/>
            <person name="Jaillon O."/>
            <person name="Aury J.-M."/>
            <person name="Noel B."/>
            <person name="Policriti A."/>
            <person name="Clepet C."/>
            <person name="Casagrande A."/>
            <person name="Choisne N."/>
            <person name="Aubourg S."/>
            <person name="Vitulo N."/>
            <person name="Jubin C."/>
            <person name="Vezzi A."/>
            <person name="Legeai F."/>
            <person name="Hugueney P."/>
            <person name="Dasilva C."/>
            <person name="Horner D."/>
            <person name="Mica E."/>
            <person name="Jublot D."/>
            <person name="Poulain J."/>
            <person name="Bruyere C."/>
            <person name="Billault A."/>
            <person name="Segurens B."/>
            <person name="Gouyvenoux M."/>
            <person name="Ugarte E."/>
            <person name="Cattonaro F."/>
            <person name="Anthouard V."/>
            <person name="Vico V."/>
            <person name="Del Fabbro C."/>
            <person name="Alaux M."/>
            <person name="Di Gaspero G."/>
            <person name="Dumas V."/>
            <person name="Felice N."/>
            <person name="Paillard S."/>
            <person name="Juman I."/>
            <person name="Moroldo M."/>
            <person name="Scalabrin S."/>
            <person name="Canaguier A."/>
            <person name="Le Clainche I."/>
            <person name="Malacrida G."/>
            <person name="Durand E."/>
            <person name="Pesole G."/>
            <person name="Laucou V."/>
            <person name="Chatelet P."/>
            <person name="Merdinoglu D."/>
            <person name="Delledonne M."/>
            <person name="Pezzotti M."/>
            <person name="Lecharny A."/>
            <person name="Scarpelli C."/>
            <person name="Artiguenave F."/>
            <person name="Pe M.E."/>
            <person name="Valle G."/>
            <person name="Morgante M."/>
            <person name="Caboche M."/>
            <person name="Adam-Blondon A.-F."/>
            <person name="Weissenbach J."/>
            <person name="Quetier F."/>
            <person name="Wincker P."/>
        </authorList>
    </citation>
    <scope>NUCLEOTIDE SEQUENCE [LARGE SCALE GENOMIC DNA]</scope>
    <source>
        <strain evidence="5">cv. Pinot noir / PN40024</strain>
    </source>
</reference>
<evidence type="ECO:0000259" key="3">
    <source>
        <dbReference type="SMART" id="SM00822"/>
    </source>
</evidence>
<evidence type="ECO:0000313" key="5">
    <source>
        <dbReference type="Proteomes" id="UP000009183"/>
    </source>
</evidence>
<dbReference type="InterPro" id="IPR036291">
    <property type="entry name" value="NAD(P)-bd_dom_sf"/>
</dbReference>
<proteinExistence type="inferred from homology"/>
<evidence type="ECO:0000256" key="1">
    <source>
        <dbReference type="ARBA" id="ARBA00006484"/>
    </source>
</evidence>
<keyword evidence="2" id="KW-0560">Oxidoreductase</keyword>
<dbReference type="SMART" id="SM00822">
    <property type="entry name" value="PKS_KR"/>
    <property type="match status" value="1"/>
</dbReference>
<comment type="similarity">
    <text evidence="1">Belongs to the short-chain dehydrogenases/reductases (SDR) family.</text>
</comment>
<sequence length="279" mass="29299">MKKLFLVVVVAESGMDDPVPTSSSLPLEGRVAIVTGASRGIGRAIAIHLRSLGARLVLNYASNSALADALASQLNSPDSSSSHPVAIAVQANVSDPDQVKMLFDRAQQEFGSIHILVNCAGVLDPKYPSLANTTVEDWDNTFSINTRGSFLVCREAANRLIRGGGGRIILITTSAVAALTPGYAAYAASKAAVETMTKILAKELKGTSVTANCVAPGPIATEMFFEGKSEELIKRLVDACPMGRLGEPKDVTQLVGFLATDAGEWINGQIIRINGGFAV</sequence>
<protein>
    <recommendedName>
        <fullName evidence="3">Ketoreductase domain-containing protein</fullName>
    </recommendedName>
</protein>
<dbReference type="AlphaFoldDB" id="F6HLA8"/>
<dbReference type="InterPro" id="IPR057326">
    <property type="entry name" value="KR_dom"/>
</dbReference>
<dbReference type="InParanoid" id="F6HLA8"/>
<dbReference type="STRING" id="29760.F6HLA8"/>
<dbReference type="PANTHER" id="PTHR48107:SF12">
    <property type="entry name" value="NAD DEPENDENT EPIMERASE_DEHYDRATASE FAMILY PROTEIN, EXPRESSED"/>
    <property type="match status" value="1"/>
</dbReference>
<name>F6HLA8_VITVI</name>